<feature type="transmembrane region" description="Helical" evidence="2">
    <location>
        <begin position="61"/>
        <end position="78"/>
    </location>
</feature>
<organism evidence="3 4">
    <name type="scientific">Clostridium omnivorum</name>
    <dbReference type="NCBI Taxonomy" id="1604902"/>
    <lineage>
        <taxon>Bacteria</taxon>
        <taxon>Bacillati</taxon>
        <taxon>Bacillota</taxon>
        <taxon>Clostridia</taxon>
        <taxon>Eubacteriales</taxon>
        <taxon>Clostridiaceae</taxon>
        <taxon>Clostridium</taxon>
    </lineage>
</organism>
<keyword evidence="2" id="KW-0472">Membrane</keyword>
<evidence type="ECO:0000313" key="3">
    <source>
        <dbReference type="EMBL" id="GLC29112.1"/>
    </source>
</evidence>
<name>A0ABQ5N1P5_9CLOT</name>
<evidence type="ECO:0000256" key="2">
    <source>
        <dbReference type="SAM" id="Phobius"/>
    </source>
</evidence>
<gene>
    <name evidence="3" type="ORF">bsdE14_05220</name>
</gene>
<dbReference type="EMBL" id="BRXR01000001">
    <property type="protein sequence ID" value="GLC29112.1"/>
    <property type="molecule type" value="Genomic_DNA"/>
</dbReference>
<evidence type="ECO:0000313" key="4">
    <source>
        <dbReference type="Proteomes" id="UP001208567"/>
    </source>
</evidence>
<evidence type="ECO:0000256" key="1">
    <source>
        <dbReference type="SAM" id="MobiDB-lite"/>
    </source>
</evidence>
<protein>
    <submittedName>
        <fullName evidence="3">Uncharacterized protein</fullName>
    </submittedName>
</protein>
<feature type="transmembrane region" description="Helical" evidence="2">
    <location>
        <begin position="36"/>
        <end position="55"/>
    </location>
</feature>
<keyword evidence="4" id="KW-1185">Reference proteome</keyword>
<keyword evidence="2" id="KW-1133">Transmembrane helix</keyword>
<comment type="caution">
    <text evidence="3">The sequence shown here is derived from an EMBL/GenBank/DDBJ whole genome shotgun (WGS) entry which is preliminary data.</text>
</comment>
<dbReference type="RefSeq" id="WP_264848396.1">
    <property type="nucleotide sequence ID" value="NZ_BRXR01000001.1"/>
</dbReference>
<proteinExistence type="predicted"/>
<feature type="region of interest" description="Disordered" evidence="1">
    <location>
        <begin position="108"/>
        <end position="128"/>
    </location>
</feature>
<accession>A0ABQ5N1P5</accession>
<sequence length="128" mass="14950">MNWGRTILFFIVYAAVALIVYNVLRVYVFSKLKVNKWIILGIAIGVLFLQTIFGTTYKNTILDYAFSFVFIVLFLWFFDMTKIGASSRANKNNKPDYKIVPYKKDKNKKDVVIKPKAKPNRIKNNKEQ</sequence>
<reference evidence="3 4" key="1">
    <citation type="journal article" date="2024" name="Int. J. Syst. Evol. Microbiol.">
        <title>Clostridium omnivorum sp. nov., isolated from anoxic soil under the treatment of reductive soil disinfestation.</title>
        <authorList>
            <person name="Ueki A."/>
            <person name="Tonouchi A."/>
            <person name="Kaku N."/>
            <person name="Honma S."/>
            <person name="Ueki K."/>
        </authorList>
    </citation>
    <scope>NUCLEOTIDE SEQUENCE [LARGE SCALE GENOMIC DNA]</scope>
    <source>
        <strain evidence="3 4">E14</strain>
    </source>
</reference>
<keyword evidence="2" id="KW-0812">Transmembrane</keyword>
<dbReference type="Proteomes" id="UP001208567">
    <property type="component" value="Unassembled WGS sequence"/>
</dbReference>
<feature type="compositionally biased region" description="Basic residues" evidence="1">
    <location>
        <begin position="115"/>
        <end position="128"/>
    </location>
</feature>
<feature type="transmembrane region" description="Helical" evidence="2">
    <location>
        <begin position="6"/>
        <end position="24"/>
    </location>
</feature>